<gene>
    <name evidence="3" type="ORF">BJ875DRAFT_216281</name>
</gene>
<reference evidence="3" key="1">
    <citation type="journal article" date="2021" name="IMA Fungus">
        <title>Genomic characterization of three marine fungi, including Emericellopsis atlantica sp. nov. with signatures of a generalist lifestyle and marine biomass degradation.</title>
        <authorList>
            <person name="Hagestad O.C."/>
            <person name="Hou L."/>
            <person name="Andersen J.H."/>
            <person name="Hansen E.H."/>
            <person name="Altermark B."/>
            <person name="Li C."/>
            <person name="Kuhnert E."/>
            <person name="Cox R.J."/>
            <person name="Crous P.W."/>
            <person name="Spatafora J.W."/>
            <person name="Lail K."/>
            <person name="Amirebrahimi M."/>
            <person name="Lipzen A."/>
            <person name="Pangilinan J."/>
            <person name="Andreopoulos W."/>
            <person name="Hayes R.D."/>
            <person name="Ng V."/>
            <person name="Grigoriev I.V."/>
            <person name="Jackson S.A."/>
            <person name="Sutton T.D.S."/>
            <person name="Dobson A.D.W."/>
            <person name="Rama T."/>
        </authorList>
    </citation>
    <scope>NUCLEOTIDE SEQUENCE</scope>
    <source>
        <strain evidence="3">TRa018bII</strain>
    </source>
</reference>
<protein>
    <recommendedName>
        <fullName evidence="5">Nuclear RNA binding protein</fullName>
    </recommendedName>
</protein>
<evidence type="ECO:0008006" key="5">
    <source>
        <dbReference type="Google" id="ProtNLM"/>
    </source>
</evidence>
<name>A0A9P7Y9J0_9HELO</name>
<feature type="compositionally biased region" description="Polar residues" evidence="2">
    <location>
        <begin position="327"/>
        <end position="341"/>
    </location>
</feature>
<feature type="compositionally biased region" description="Polar residues" evidence="2">
    <location>
        <begin position="712"/>
        <end position="730"/>
    </location>
</feature>
<feature type="compositionally biased region" description="Low complexity" evidence="2">
    <location>
        <begin position="553"/>
        <end position="566"/>
    </location>
</feature>
<evidence type="ECO:0000313" key="3">
    <source>
        <dbReference type="EMBL" id="KAG9228950.1"/>
    </source>
</evidence>
<feature type="compositionally biased region" description="Acidic residues" evidence="2">
    <location>
        <begin position="569"/>
        <end position="579"/>
    </location>
</feature>
<evidence type="ECO:0000313" key="4">
    <source>
        <dbReference type="Proteomes" id="UP000824998"/>
    </source>
</evidence>
<feature type="compositionally biased region" description="Polar residues" evidence="2">
    <location>
        <begin position="101"/>
        <end position="113"/>
    </location>
</feature>
<feature type="compositionally biased region" description="Low complexity" evidence="2">
    <location>
        <begin position="739"/>
        <end position="750"/>
    </location>
</feature>
<dbReference type="EMBL" id="MU251837">
    <property type="protein sequence ID" value="KAG9228950.1"/>
    <property type="molecule type" value="Genomic_DNA"/>
</dbReference>
<feature type="compositionally biased region" description="Basic and acidic residues" evidence="2">
    <location>
        <begin position="263"/>
        <end position="272"/>
    </location>
</feature>
<dbReference type="Proteomes" id="UP000824998">
    <property type="component" value="Unassembled WGS sequence"/>
</dbReference>
<evidence type="ECO:0000256" key="1">
    <source>
        <dbReference type="SAM" id="Coils"/>
    </source>
</evidence>
<organism evidence="3 4">
    <name type="scientific">Amylocarpus encephaloides</name>
    <dbReference type="NCBI Taxonomy" id="45428"/>
    <lineage>
        <taxon>Eukaryota</taxon>
        <taxon>Fungi</taxon>
        <taxon>Dikarya</taxon>
        <taxon>Ascomycota</taxon>
        <taxon>Pezizomycotina</taxon>
        <taxon>Leotiomycetes</taxon>
        <taxon>Helotiales</taxon>
        <taxon>Helotiales incertae sedis</taxon>
        <taxon>Amylocarpus</taxon>
    </lineage>
</organism>
<feature type="compositionally biased region" description="Basic residues" evidence="2">
    <location>
        <begin position="645"/>
        <end position="659"/>
    </location>
</feature>
<feature type="region of interest" description="Disordered" evidence="2">
    <location>
        <begin position="489"/>
        <end position="763"/>
    </location>
</feature>
<dbReference type="OrthoDB" id="5226996at2759"/>
<accession>A0A9P7Y9J0</accession>
<feature type="compositionally biased region" description="Basic and acidic residues" evidence="2">
    <location>
        <begin position="527"/>
        <end position="547"/>
    </location>
</feature>
<sequence length="843" mass="93229">MAGRFTENPRNPGRRSMDPQATVDHLDALAKAGTKRLFSNRDSKRLSHNPQTRDTNYGRPTPDDETHSPKRCRTSDWPLSNANPSPPVSDPPRRPLRSRNAPNSPNLQRSSSGAARPSRFLEGSMNDRVSQMPPVPYLGMEEEEACERASSRDTTGRRIATPRRMMNAPMETDGDSSFAGQSETSRHSSIFRFGKTIASTFNPSNWKIWNKPQPVVYDEESEQQQILKQRQEKAERIYRELKQSGHFPLTNATLSTYQEEADEKGQHSKHDSGVSFIDQAVPGSEPRGRPLRRSVEVPVEKRAGRVFLEAPSLRGQSRGPSPAISHRSGSAAPSKNASPNKPSIKLKRASFQNIKNALTSGSTTSLVANNYHSAKRIPSQKDLRKQQKLVKRVSDLEGKLQAARRQLTEALDEPVPNVPSRMGGRPRFVPGALPSLPSERLMAGYVAPEDDEDVEDVEMQMDIGRAVTLDEAAGDLPGLTAWGANYGLHAPGSRQTSQTRSIKPPATRHRVMQSVEADVSGDDEEINERPTPKAKPKMADPRVKKEPGLSTNSEEPSSELSSPPHSSDFEEEEEEEDASDREGTPRPARKKPSPLEKVPTSKSSPKTEAQRRRKISAFDRLVKDDGAYKPRHDTTTDDSEIRMPALKKRTPARPRKLQKVTRESELSSPPRAEESNSPVKTPTRAPPPVPRATLNGRANFTARNTVEHIAAQLTTTSTSSEAPPRTSSGRLTKKPHFTSPQRRSVSPPSRELGGIDYKKPSVSSPIQAVEQLEPRAAAYIANPALGHDVPPMPKMPKAVRLASGEVVYPPAPKPVEDEVEDEEEPKMGLTRDPESFVWDRDTF</sequence>
<feature type="compositionally biased region" description="Basic and acidic residues" evidence="2">
    <location>
        <begin position="825"/>
        <end position="843"/>
    </location>
</feature>
<keyword evidence="1" id="KW-0175">Coiled coil</keyword>
<dbReference type="AlphaFoldDB" id="A0A9P7Y9J0"/>
<evidence type="ECO:0000256" key="2">
    <source>
        <dbReference type="SAM" id="MobiDB-lite"/>
    </source>
</evidence>
<feature type="region of interest" description="Disordered" evidence="2">
    <location>
        <begin position="808"/>
        <end position="843"/>
    </location>
</feature>
<comment type="caution">
    <text evidence="3">The sequence shown here is derived from an EMBL/GenBank/DDBJ whole genome shotgun (WGS) entry which is preliminary data.</text>
</comment>
<feature type="region of interest" description="Disordered" evidence="2">
    <location>
        <begin position="1"/>
        <end position="134"/>
    </location>
</feature>
<proteinExistence type="predicted"/>
<feature type="compositionally biased region" description="Basic and acidic residues" evidence="2">
    <location>
        <begin position="616"/>
        <end position="641"/>
    </location>
</feature>
<keyword evidence="4" id="KW-1185">Reference proteome</keyword>
<feature type="region of interest" description="Disordered" evidence="2">
    <location>
        <begin position="258"/>
        <end position="295"/>
    </location>
</feature>
<feature type="region of interest" description="Disordered" evidence="2">
    <location>
        <begin position="308"/>
        <end position="343"/>
    </location>
</feature>
<feature type="coiled-coil region" evidence="1">
    <location>
        <begin position="386"/>
        <end position="413"/>
    </location>
</feature>
<feature type="coiled-coil region" evidence="1">
    <location>
        <begin position="217"/>
        <end position="244"/>
    </location>
</feature>